<evidence type="ECO:0000313" key="3">
    <source>
        <dbReference type="Proteomes" id="UP000051952"/>
    </source>
</evidence>
<keyword evidence="1" id="KW-1133">Transmembrane helix</keyword>
<keyword evidence="1" id="KW-0472">Membrane</keyword>
<evidence type="ECO:0000256" key="1">
    <source>
        <dbReference type="SAM" id="Phobius"/>
    </source>
</evidence>
<feature type="transmembrane region" description="Helical" evidence="1">
    <location>
        <begin position="20"/>
        <end position="40"/>
    </location>
</feature>
<evidence type="ECO:0000313" key="2">
    <source>
        <dbReference type="EMBL" id="CUG31101.1"/>
    </source>
</evidence>
<proteinExistence type="predicted"/>
<dbReference type="EMBL" id="CYKH01000745">
    <property type="protein sequence ID" value="CUG31101.1"/>
    <property type="molecule type" value="Genomic_DNA"/>
</dbReference>
<organism evidence="2 3">
    <name type="scientific">Bodo saltans</name>
    <name type="common">Flagellated protozoan</name>
    <dbReference type="NCBI Taxonomy" id="75058"/>
    <lineage>
        <taxon>Eukaryota</taxon>
        <taxon>Discoba</taxon>
        <taxon>Euglenozoa</taxon>
        <taxon>Kinetoplastea</taxon>
        <taxon>Metakinetoplastina</taxon>
        <taxon>Eubodonida</taxon>
        <taxon>Bodonidae</taxon>
        <taxon>Bodo</taxon>
    </lineage>
</organism>
<gene>
    <name evidence="2" type="ORF">BSAL_77390</name>
</gene>
<dbReference type="AlphaFoldDB" id="A0A0S4IWN6"/>
<sequence length="96" mass="10240">MEVEASSAPATRSPFANSSGFLGMFEAIAVVVFGLSLYWMRRRRRQLEVRTEQRYERLSRIEMGSVGVGLGLDPPLELGAAAAAASSPHSAISGGV</sequence>
<protein>
    <submittedName>
        <fullName evidence="2">Transmembrane protein, putative</fullName>
    </submittedName>
</protein>
<keyword evidence="1 2" id="KW-0812">Transmembrane</keyword>
<reference evidence="3" key="1">
    <citation type="submission" date="2015-09" db="EMBL/GenBank/DDBJ databases">
        <authorList>
            <consortium name="Pathogen Informatics"/>
        </authorList>
    </citation>
    <scope>NUCLEOTIDE SEQUENCE [LARGE SCALE GENOMIC DNA]</scope>
    <source>
        <strain evidence="3">Lake Konstanz</strain>
    </source>
</reference>
<name>A0A0S4IWN6_BODSA</name>
<dbReference type="VEuPathDB" id="TriTrypDB:BSAL_77390"/>
<accession>A0A0S4IWN6</accession>
<dbReference type="Proteomes" id="UP000051952">
    <property type="component" value="Unassembled WGS sequence"/>
</dbReference>
<keyword evidence="3" id="KW-1185">Reference proteome</keyword>